<dbReference type="PROSITE" id="PS00012">
    <property type="entry name" value="PHOSPHOPANTETHEINE"/>
    <property type="match status" value="1"/>
</dbReference>
<evidence type="ECO:0000313" key="6">
    <source>
        <dbReference type="Proteomes" id="UP000008311"/>
    </source>
</evidence>
<reference evidence="6" key="1">
    <citation type="journal article" date="2010" name="Nat. Biotechnol.">
        <title>Draft genome sequence of the oilseed species Ricinus communis.</title>
        <authorList>
            <person name="Chan A.P."/>
            <person name="Crabtree J."/>
            <person name="Zhao Q."/>
            <person name="Lorenzi H."/>
            <person name="Orvis J."/>
            <person name="Puiu D."/>
            <person name="Melake-Berhan A."/>
            <person name="Jones K.M."/>
            <person name="Redman J."/>
            <person name="Chen G."/>
            <person name="Cahoon E.B."/>
            <person name="Gedil M."/>
            <person name="Stanke M."/>
            <person name="Haas B.J."/>
            <person name="Wortman J.R."/>
            <person name="Fraser-Liggett C.M."/>
            <person name="Ravel J."/>
            <person name="Rabinowicz P.D."/>
        </authorList>
    </citation>
    <scope>NUCLEOTIDE SEQUENCE [LARGE SCALE GENOMIC DNA]</scope>
    <source>
        <strain evidence="6">cv. Hale</strain>
    </source>
</reference>
<dbReference type="InterPro" id="IPR045851">
    <property type="entry name" value="AMP-bd_C_sf"/>
</dbReference>
<dbReference type="InterPro" id="IPR006162">
    <property type="entry name" value="Ppantetheine_attach_site"/>
</dbReference>
<organism evidence="5 6">
    <name type="scientific">Ricinus communis</name>
    <name type="common">Castor bean</name>
    <dbReference type="NCBI Taxonomy" id="3988"/>
    <lineage>
        <taxon>Eukaryota</taxon>
        <taxon>Viridiplantae</taxon>
        <taxon>Streptophyta</taxon>
        <taxon>Embryophyta</taxon>
        <taxon>Tracheophyta</taxon>
        <taxon>Spermatophyta</taxon>
        <taxon>Magnoliopsida</taxon>
        <taxon>eudicotyledons</taxon>
        <taxon>Gunneridae</taxon>
        <taxon>Pentapetalae</taxon>
        <taxon>rosids</taxon>
        <taxon>fabids</taxon>
        <taxon>Malpighiales</taxon>
        <taxon>Euphorbiaceae</taxon>
        <taxon>Acalyphoideae</taxon>
        <taxon>Acalypheae</taxon>
        <taxon>Ricinus</taxon>
    </lineage>
</organism>
<dbReference type="InterPro" id="IPR023213">
    <property type="entry name" value="CAT-like_dom_sf"/>
</dbReference>
<dbReference type="eggNOG" id="KOG1178">
    <property type="taxonomic scope" value="Eukaryota"/>
</dbReference>
<dbReference type="Pfam" id="PF00501">
    <property type="entry name" value="AMP-binding"/>
    <property type="match status" value="1"/>
</dbReference>
<dbReference type="InterPro" id="IPR020806">
    <property type="entry name" value="PKS_PP-bd"/>
</dbReference>
<evidence type="ECO:0000313" key="5">
    <source>
        <dbReference type="EMBL" id="EEF25669.1"/>
    </source>
</evidence>
<dbReference type="Gene3D" id="3.40.50.12780">
    <property type="entry name" value="N-terminal domain of ligase-like"/>
    <property type="match status" value="1"/>
</dbReference>
<dbReference type="InterPro" id="IPR042099">
    <property type="entry name" value="ANL_N_sf"/>
</dbReference>
<dbReference type="GO" id="GO:0047462">
    <property type="term" value="F:phenylalanine racemase (ATP-hydrolyzing) activity"/>
    <property type="evidence" value="ECO:0007669"/>
    <property type="project" value="UniProtKB-EC"/>
</dbReference>
<dbReference type="GO" id="GO:0016874">
    <property type="term" value="F:ligase activity"/>
    <property type="evidence" value="ECO:0007669"/>
    <property type="project" value="UniProtKB-KW"/>
</dbReference>
<dbReference type="InterPro" id="IPR001242">
    <property type="entry name" value="Condensation_dom"/>
</dbReference>
<dbReference type="EC" id="5.1.1.11" evidence="5"/>
<evidence type="ECO:0000256" key="2">
    <source>
        <dbReference type="ARBA" id="ARBA00022553"/>
    </source>
</evidence>
<dbReference type="GO" id="GO:0031177">
    <property type="term" value="F:phosphopantetheine binding"/>
    <property type="evidence" value="ECO:0007669"/>
    <property type="project" value="InterPro"/>
</dbReference>
<dbReference type="SUPFAM" id="SSF47336">
    <property type="entry name" value="ACP-like"/>
    <property type="match status" value="1"/>
</dbReference>
<dbReference type="Gene3D" id="1.10.1200.10">
    <property type="entry name" value="ACP-like"/>
    <property type="match status" value="1"/>
</dbReference>
<dbReference type="Gene3D" id="3.30.300.30">
    <property type="match status" value="1"/>
</dbReference>
<keyword evidence="2" id="KW-0597">Phosphoprotein</keyword>
<feature type="domain" description="Carrier" evidence="4">
    <location>
        <begin position="270"/>
        <end position="345"/>
    </location>
</feature>
<protein>
    <submittedName>
        <fullName evidence="5">Antibiotic synthetase, putative</fullName>
        <ecNumber evidence="5">5.1.1.11</ecNumber>
    </submittedName>
</protein>
<dbReference type="InParanoid" id="B9TEP5"/>
<keyword evidence="1" id="KW-0596">Phosphopantetheine</keyword>
<dbReference type="InterPro" id="IPR025110">
    <property type="entry name" value="AMP-bd_C"/>
</dbReference>
<name>B9TEP5_RICCO</name>
<dbReference type="InterPro" id="IPR036736">
    <property type="entry name" value="ACP-like_sf"/>
</dbReference>
<dbReference type="Pfam" id="PF13193">
    <property type="entry name" value="AMP-binding_C"/>
    <property type="match status" value="1"/>
</dbReference>
<dbReference type="EMBL" id="EQ979167">
    <property type="protein sequence ID" value="EEF25669.1"/>
    <property type="molecule type" value="Genomic_DNA"/>
</dbReference>
<gene>
    <name evidence="5" type="ORF">RCOM_1826700</name>
</gene>
<dbReference type="Gene3D" id="3.30.559.10">
    <property type="entry name" value="Chloramphenicol acetyltransferase-like domain"/>
    <property type="match status" value="1"/>
</dbReference>
<accession>B9TEP5</accession>
<dbReference type="PANTHER" id="PTHR45527">
    <property type="entry name" value="NONRIBOSOMAL PEPTIDE SYNTHETASE"/>
    <property type="match status" value="1"/>
</dbReference>
<keyword evidence="3" id="KW-0436">Ligase</keyword>
<keyword evidence="5" id="KW-0413">Isomerase</keyword>
<dbReference type="SMART" id="SM00823">
    <property type="entry name" value="PKS_PP"/>
    <property type="match status" value="1"/>
</dbReference>
<dbReference type="Proteomes" id="UP000008311">
    <property type="component" value="Unassembled WGS sequence"/>
</dbReference>
<evidence type="ECO:0000256" key="1">
    <source>
        <dbReference type="ARBA" id="ARBA00022450"/>
    </source>
</evidence>
<dbReference type="GO" id="GO:0044550">
    <property type="term" value="P:secondary metabolite biosynthetic process"/>
    <property type="evidence" value="ECO:0007669"/>
    <property type="project" value="UniProtKB-ARBA"/>
</dbReference>
<dbReference type="PANTHER" id="PTHR45527:SF1">
    <property type="entry name" value="FATTY ACID SYNTHASE"/>
    <property type="match status" value="1"/>
</dbReference>
<dbReference type="Pfam" id="PF00550">
    <property type="entry name" value="PP-binding"/>
    <property type="match status" value="1"/>
</dbReference>
<dbReference type="STRING" id="3988.B9TEP5"/>
<proteinExistence type="predicted"/>
<feature type="non-terminal residue" evidence="5">
    <location>
        <position position="462"/>
    </location>
</feature>
<dbReference type="PROSITE" id="PS50075">
    <property type="entry name" value="CARRIER"/>
    <property type="match status" value="1"/>
</dbReference>
<dbReference type="Pfam" id="PF00668">
    <property type="entry name" value="Condensation"/>
    <property type="match status" value="1"/>
</dbReference>
<dbReference type="InterPro" id="IPR009081">
    <property type="entry name" value="PP-bd_ACP"/>
</dbReference>
<dbReference type="SUPFAM" id="SSF56801">
    <property type="entry name" value="Acetyl-CoA synthetase-like"/>
    <property type="match status" value="1"/>
</dbReference>
<keyword evidence="6" id="KW-1185">Reference proteome</keyword>
<dbReference type="InterPro" id="IPR000873">
    <property type="entry name" value="AMP-dep_synth/lig_dom"/>
</dbReference>
<dbReference type="SUPFAM" id="SSF52777">
    <property type="entry name" value="CoA-dependent acyltransferases"/>
    <property type="match status" value="1"/>
</dbReference>
<evidence type="ECO:0000259" key="4">
    <source>
        <dbReference type="PROSITE" id="PS50075"/>
    </source>
</evidence>
<sequence length="462" mass="50858">MQQQEITAMQATPSTWRLLFEAGWKGASNFKVLTGGEALPQNLAEELCAAAGSVWNMYGPTETTVWSTVARVQPGVPVTLGKPIANTVLRIADAAGADTAVGVPGELLIGGEGVTLGYWRRPELNAERFLVKDGVRYYRTGDLVRLTASGALVYLGRMDNQVKLRGYRIELGEIESRLAELREIAEAAVVVQSFGDADQRLTAFYRLRPQAAIDLSQLRAHMAATLPSFMVPQQFIALEQFPQTPNGKVDRKALTAHTGVAIAAPVTSSAGEEQAHPVLLEQFRHFLQQPQLPANADFFQYGGHSLLAMRMVAEINKQLDSALTLTELFQAPTAASLSALLEAKLAKAPTQIPRKASRDRFLMSLQQRRLWYLEKLEQTSVEYNLPACWRFHGDMNVGALQQAVDTLVERHEALRTSLVEEGDGLFQRVHPPRTGILDVVEVGGADPLAQLHEQLAERKAYR</sequence>
<dbReference type="FunFam" id="3.30.300.30:FF:000010">
    <property type="entry name" value="Enterobactin synthetase component F"/>
    <property type="match status" value="1"/>
</dbReference>
<dbReference type="AlphaFoldDB" id="B9TEP5"/>
<evidence type="ECO:0000256" key="3">
    <source>
        <dbReference type="ARBA" id="ARBA00022598"/>
    </source>
</evidence>